<dbReference type="RefSeq" id="WP_097654143.1">
    <property type="nucleotide sequence ID" value="NZ_LYXE01000125.1"/>
</dbReference>
<dbReference type="EMBL" id="LYXE01000125">
    <property type="protein sequence ID" value="PDV97769.1"/>
    <property type="molecule type" value="Genomic_DNA"/>
</dbReference>
<protein>
    <submittedName>
        <fullName evidence="1">Uncharacterized protein</fullName>
    </submittedName>
</protein>
<name>A0A2H3L686_9CHLR</name>
<dbReference type="AlphaFoldDB" id="A0A2H3L686"/>
<keyword evidence="2" id="KW-1185">Reference proteome</keyword>
<proteinExistence type="predicted"/>
<dbReference type="Proteomes" id="UP000220922">
    <property type="component" value="Unassembled WGS sequence"/>
</dbReference>
<accession>A0A2H3L686</accession>
<evidence type="ECO:0000313" key="1">
    <source>
        <dbReference type="EMBL" id="PDV97769.1"/>
    </source>
</evidence>
<organism evidence="1 2">
    <name type="scientific">Candidatus Chloroploca asiatica</name>
    <dbReference type="NCBI Taxonomy" id="1506545"/>
    <lineage>
        <taxon>Bacteria</taxon>
        <taxon>Bacillati</taxon>
        <taxon>Chloroflexota</taxon>
        <taxon>Chloroflexia</taxon>
        <taxon>Chloroflexales</taxon>
        <taxon>Chloroflexineae</taxon>
        <taxon>Oscillochloridaceae</taxon>
        <taxon>Candidatus Chloroploca</taxon>
    </lineage>
</organism>
<reference evidence="1 2" key="1">
    <citation type="submission" date="2016-05" db="EMBL/GenBank/DDBJ databases">
        <authorList>
            <person name="Lavstsen T."/>
            <person name="Jespersen J.S."/>
        </authorList>
    </citation>
    <scope>NUCLEOTIDE SEQUENCE [LARGE SCALE GENOMIC DNA]</scope>
    <source>
        <strain evidence="1 2">B7-9</strain>
    </source>
</reference>
<sequence>MVRLEAVTPGTVLHGIVPMGAVTVVAVQWYGSTAVDLTYKDAEGRPGTRLLYREDEPTLALVNAGRAWSFDGDGRLFRLVAEAHRIRLAHLFDPVLAVHTSLVEPLPHQITVEGRLAFRPIRMPETDQMARLCTNRCHTPGQRQSGANGVVLVALSCVSRKRTSMYRAEIATVTCTVS</sequence>
<comment type="caution">
    <text evidence="1">The sequence shown here is derived from an EMBL/GenBank/DDBJ whole genome shotgun (WGS) entry which is preliminary data.</text>
</comment>
<gene>
    <name evidence="1" type="ORF">A9Q02_17655</name>
</gene>
<evidence type="ECO:0000313" key="2">
    <source>
        <dbReference type="Proteomes" id="UP000220922"/>
    </source>
</evidence>